<gene>
    <name evidence="2" type="ORF">B0H15DRAFT_1024304</name>
</gene>
<evidence type="ECO:0000313" key="2">
    <source>
        <dbReference type="EMBL" id="KAJ7083187.1"/>
    </source>
</evidence>
<feature type="compositionally biased region" description="Basic and acidic residues" evidence="1">
    <location>
        <begin position="234"/>
        <end position="248"/>
    </location>
</feature>
<comment type="caution">
    <text evidence="2">The sequence shown here is derived from an EMBL/GenBank/DDBJ whole genome shotgun (WGS) entry which is preliminary data.</text>
</comment>
<feature type="region of interest" description="Disordered" evidence="1">
    <location>
        <begin position="565"/>
        <end position="691"/>
    </location>
</feature>
<name>A0AAD6XP35_9AGAR</name>
<dbReference type="Proteomes" id="UP001222325">
    <property type="component" value="Unassembled WGS sequence"/>
</dbReference>
<reference evidence="2" key="1">
    <citation type="submission" date="2023-03" db="EMBL/GenBank/DDBJ databases">
        <title>Massive genome expansion in bonnet fungi (Mycena s.s.) driven by repeated elements and novel gene families across ecological guilds.</title>
        <authorList>
            <consortium name="Lawrence Berkeley National Laboratory"/>
            <person name="Harder C.B."/>
            <person name="Miyauchi S."/>
            <person name="Viragh M."/>
            <person name="Kuo A."/>
            <person name="Thoen E."/>
            <person name="Andreopoulos B."/>
            <person name="Lu D."/>
            <person name="Skrede I."/>
            <person name="Drula E."/>
            <person name="Henrissat B."/>
            <person name="Morin E."/>
            <person name="Kohler A."/>
            <person name="Barry K."/>
            <person name="LaButti K."/>
            <person name="Morin E."/>
            <person name="Salamov A."/>
            <person name="Lipzen A."/>
            <person name="Mereny Z."/>
            <person name="Hegedus B."/>
            <person name="Baldrian P."/>
            <person name="Stursova M."/>
            <person name="Weitz H."/>
            <person name="Taylor A."/>
            <person name="Grigoriev I.V."/>
            <person name="Nagy L.G."/>
            <person name="Martin F."/>
            <person name="Kauserud H."/>
        </authorList>
    </citation>
    <scope>NUCLEOTIDE SEQUENCE</scope>
    <source>
        <strain evidence="2">CBHHK173m</strain>
    </source>
</reference>
<protein>
    <submittedName>
        <fullName evidence="2">Uncharacterized protein</fullName>
    </submittedName>
</protein>
<dbReference type="EMBL" id="JARJCN010000042">
    <property type="protein sequence ID" value="KAJ7083187.1"/>
    <property type="molecule type" value="Genomic_DNA"/>
</dbReference>
<evidence type="ECO:0000256" key="1">
    <source>
        <dbReference type="SAM" id="MobiDB-lite"/>
    </source>
</evidence>
<dbReference type="AlphaFoldDB" id="A0AAD6XP35"/>
<sequence>MPLALSPPSWALGSALTCLSHSIWAAHSSRKSRQEGLGIGRSSTAMCFVRARTTGFDAETFGARRMLSALHVCWLLPSDLTHLGSATLGGAPYVRGACFDIGLDGARRVCSVPHAFLPKFQKHPLRAGAASTHRVAEISGSDRIRPSPSTHQQRSEQLVCAFERSRMFSLPATRTSSDALRTTFPGCIPPLIAVPSARPSLGASRIVPKRPVASKIKPAAQFEPLDRLQSATRIDFERATTSRSDKGKTPSSDFAQILRSDMGETMLVCPETAETMVELTMVDLKRVPPELWASVGGHPPASIELGARTQSPHLRLSVREARPYYAAIRRTLAALQLRLNTPNPTSNGRGALRAPQRKVGQTLQAPNLILELTRSNVWLDSESQGTALGARLELRCTRADPIRSESAPASSPLARTNQAFKPAQSIATTQASTICDSWGLASDSAAQRNRSAQRRRSDASGARTRRAANAAFEGTQRERGWYRTPRTHDVARIRGRRCVCGLRRRPRARVLPAKRAETGGIEQDSGRGAPTLARPGRQAFRQHLLRAAWTERRGVHRTRIPLKCAAPASQPADDALHPARPPPPAFAPSGDSNGAAEPERAAQAFRRKRRSYTAGCERSVRRERSARLVPDAAHARRRARSRTALRTGGVERGAQVDLVRPGQRAQAARNERRGGNRTRIPLVLRGPPTTRSTQLSKLLKANSLFATFGTCTAGLVRGGIRTQDARRMWCEGAGQRAPVWAALRRARAGSVIAIVIV</sequence>
<accession>A0AAD6XP35</accession>
<keyword evidence="3" id="KW-1185">Reference proteome</keyword>
<proteinExistence type="predicted"/>
<feature type="region of interest" description="Disordered" evidence="1">
    <location>
        <begin position="233"/>
        <end position="253"/>
    </location>
</feature>
<feature type="region of interest" description="Disordered" evidence="1">
    <location>
        <begin position="516"/>
        <end position="536"/>
    </location>
</feature>
<evidence type="ECO:0000313" key="3">
    <source>
        <dbReference type="Proteomes" id="UP001222325"/>
    </source>
</evidence>
<organism evidence="2 3">
    <name type="scientific">Mycena belliarum</name>
    <dbReference type="NCBI Taxonomy" id="1033014"/>
    <lineage>
        <taxon>Eukaryota</taxon>
        <taxon>Fungi</taxon>
        <taxon>Dikarya</taxon>
        <taxon>Basidiomycota</taxon>
        <taxon>Agaricomycotina</taxon>
        <taxon>Agaricomycetes</taxon>
        <taxon>Agaricomycetidae</taxon>
        <taxon>Agaricales</taxon>
        <taxon>Marasmiineae</taxon>
        <taxon>Mycenaceae</taxon>
        <taxon>Mycena</taxon>
    </lineage>
</organism>
<feature type="region of interest" description="Disordered" evidence="1">
    <location>
        <begin position="445"/>
        <end position="480"/>
    </location>
</feature>